<dbReference type="InterPro" id="IPR013978">
    <property type="entry name" value="MEKHLA"/>
</dbReference>
<dbReference type="RefSeq" id="WP_130623361.1">
    <property type="nucleotide sequence ID" value="NZ_CAKLIJ010000023.1"/>
</dbReference>
<dbReference type="Proteomes" id="UP001313132">
    <property type="component" value="Unassembled WGS sequence"/>
</dbReference>
<evidence type="ECO:0000313" key="2">
    <source>
        <dbReference type="EMBL" id="MEI7101061.1"/>
    </source>
</evidence>
<dbReference type="InterPro" id="IPR035965">
    <property type="entry name" value="PAS-like_dom_sf"/>
</dbReference>
<organism evidence="2 3">
    <name type="scientific">Pectobacterium versatile</name>
    <dbReference type="NCBI Taxonomy" id="2488639"/>
    <lineage>
        <taxon>Bacteria</taxon>
        <taxon>Pseudomonadati</taxon>
        <taxon>Pseudomonadota</taxon>
        <taxon>Gammaproteobacteria</taxon>
        <taxon>Enterobacterales</taxon>
        <taxon>Pectobacteriaceae</taxon>
        <taxon>Pectobacterium</taxon>
    </lineage>
</organism>
<dbReference type="Pfam" id="PF08670">
    <property type="entry name" value="MEKHLA"/>
    <property type="match status" value="1"/>
</dbReference>
<proteinExistence type="predicted"/>
<gene>
    <name evidence="2" type="ORF">WCT63_01170</name>
</gene>
<comment type="caution">
    <text evidence="2">The sequence shown here is derived from an EMBL/GenBank/DDBJ whole genome shotgun (WGS) entry which is preliminary data.</text>
</comment>
<evidence type="ECO:0000259" key="1">
    <source>
        <dbReference type="Pfam" id="PF08670"/>
    </source>
</evidence>
<accession>A0ABU8JTC4</accession>
<sequence>MSLTLLEKIDSCYLSQSGSLLPSPADLADRDRWLHEQAPYSVLAQGMGDDPLFIYANRFALDCFGYSEAEMLALPSRLSAETSLQPARQKFLENVSQQGIVYGYSGIRVRKNGQTFPIYGGVVWQLRHQDGASWGTAALFWREEHQRPDWFRQNKEE</sequence>
<dbReference type="SUPFAM" id="SSF55785">
    <property type="entry name" value="PYP-like sensor domain (PAS domain)"/>
    <property type="match status" value="1"/>
</dbReference>
<keyword evidence="3" id="KW-1185">Reference proteome</keyword>
<reference evidence="2 3" key="1">
    <citation type="submission" date="2024-03" db="EMBL/GenBank/DDBJ databases">
        <title>Analysis of soft rot Pectobacteriaceae population diversity in US potato growing regions between 2016 and 2022.</title>
        <authorList>
            <person name="Ma X."/>
            <person name="Zhang X."/>
            <person name="Stodghill P."/>
            <person name="Rioux R."/>
            <person name="Babler B."/>
            <person name="Shrestha S."/>
            <person name="Babler B."/>
            <person name="Rivedal H."/>
            <person name="Frost K."/>
            <person name="Hao J."/>
            <person name="Secor G."/>
            <person name="Swingle B."/>
        </authorList>
    </citation>
    <scope>NUCLEOTIDE SEQUENCE [LARGE SCALE GENOMIC DNA]</scope>
    <source>
        <strain evidence="2 3">UMSS2</strain>
    </source>
</reference>
<evidence type="ECO:0000313" key="3">
    <source>
        <dbReference type="Proteomes" id="UP001313132"/>
    </source>
</evidence>
<dbReference type="Gene3D" id="3.30.450.20">
    <property type="entry name" value="PAS domain"/>
    <property type="match status" value="1"/>
</dbReference>
<feature type="domain" description="MEKHLA" evidence="1">
    <location>
        <begin position="19"/>
        <end position="140"/>
    </location>
</feature>
<dbReference type="EMBL" id="JBBBON010000001">
    <property type="protein sequence ID" value="MEI7101061.1"/>
    <property type="molecule type" value="Genomic_DNA"/>
</dbReference>
<name>A0ABU8JTC4_9GAMM</name>
<protein>
    <submittedName>
        <fullName evidence="2">MEKHLA domain-containing protein</fullName>
    </submittedName>
</protein>